<accession>A0ABS0K5D6</accession>
<organism evidence="1 2">
    <name type="scientific">Micromonospora vinacea</name>
    <dbReference type="NCBI Taxonomy" id="709878"/>
    <lineage>
        <taxon>Bacteria</taxon>
        <taxon>Bacillati</taxon>
        <taxon>Actinomycetota</taxon>
        <taxon>Actinomycetes</taxon>
        <taxon>Micromonosporales</taxon>
        <taxon>Micromonosporaceae</taxon>
        <taxon>Micromonospora</taxon>
    </lineage>
</organism>
<dbReference type="PANTHER" id="PTHR33215">
    <property type="entry name" value="PROTEIN DISTAL ANTENNA"/>
    <property type="match status" value="1"/>
</dbReference>
<dbReference type="InterPro" id="IPR051839">
    <property type="entry name" value="RD_transcriptional_regulator"/>
</dbReference>
<comment type="caution">
    <text evidence="1">The sequence shown here is derived from an EMBL/GenBank/DDBJ whole genome shotgun (WGS) entry which is preliminary data.</text>
</comment>
<dbReference type="Gene3D" id="1.10.10.60">
    <property type="entry name" value="Homeodomain-like"/>
    <property type="match status" value="1"/>
</dbReference>
<dbReference type="SUPFAM" id="SSF46689">
    <property type="entry name" value="Homeodomain-like"/>
    <property type="match status" value="1"/>
</dbReference>
<dbReference type="Pfam" id="PF01527">
    <property type="entry name" value="HTH_Tnp_1"/>
    <property type="match status" value="1"/>
</dbReference>
<name>A0ABS0K5D6_9ACTN</name>
<proteinExistence type="predicted"/>
<protein>
    <submittedName>
        <fullName evidence="1">Transposase</fullName>
    </submittedName>
</protein>
<dbReference type="PANTHER" id="PTHR33215:SF13">
    <property type="entry name" value="PROTEIN DISTAL ANTENNA"/>
    <property type="match status" value="1"/>
</dbReference>
<keyword evidence="2" id="KW-1185">Reference proteome</keyword>
<sequence length="113" mass="13073">MAGQSKYPEEFRRQAAALVLDSGRTIRDVGRELGVNHETLRNWVDRMRQDRDGGRPNDLAVDERAELVRLRRQVAQLELEKEILKKPRSSSHAVLFGTMASVPVVVEWVEWHR</sequence>
<gene>
    <name evidence="1" type="ORF">IW249_004264</name>
</gene>
<dbReference type="InterPro" id="IPR009057">
    <property type="entry name" value="Homeodomain-like_sf"/>
</dbReference>
<evidence type="ECO:0000313" key="1">
    <source>
        <dbReference type="EMBL" id="MBG6103850.1"/>
    </source>
</evidence>
<reference evidence="1 2" key="1">
    <citation type="submission" date="2020-11" db="EMBL/GenBank/DDBJ databases">
        <title>Sequencing the genomes of 1000 actinobacteria strains.</title>
        <authorList>
            <person name="Klenk H.-P."/>
        </authorList>
    </citation>
    <scope>NUCLEOTIDE SEQUENCE [LARGE SCALE GENOMIC DNA]</scope>
    <source>
        <strain evidence="1 2">DSM 101695</strain>
    </source>
</reference>
<dbReference type="InterPro" id="IPR002514">
    <property type="entry name" value="Transposase_8"/>
</dbReference>
<dbReference type="Proteomes" id="UP000631791">
    <property type="component" value="Unassembled WGS sequence"/>
</dbReference>
<dbReference type="RefSeq" id="WP_196922391.1">
    <property type="nucleotide sequence ID" value="NZ_JADOTY010000001.1"/>
</dbReference>
<dbReference type="EMBL" id="JADOTY010000001">
    <property type="protein sequence ID" value="MBG6103850.1"/>
    <property type="molecule type" value="Genomic_DNA"/>
</dbReference>
<evidence type="ECO:0000313" key="2">
    <source>
        <dbReference type="Proteomes" id="UP000631791"/>
    </source>
</evidence>